<proteinExistence type="predicted"/>
<dbReference type="GeneTree" id="ENSGT00390000002077"/>
<reference evidence="2" key="1">
    <citation type="journal article" date="2010" name="Science">
        <title>The genome of the Western clawed frog Xenopus tropicalis.</title>
        <authorList>
            <person name="Hellsten U."/>
            <person name="Harland R.M."/>
            <person name="Gilchrist M.J."/>
            <person name="Hendrix D."/>
            <person name="Jurka J."/>
            <person name="Kapitonov V."/>
            <person name="Ovcharenko I."/>
            <person name="Putnam N.H."/>
            <person name="Shu S."/>
            <person name="Taher L."/>
            <person name="Blitz I.L."/>
            <person name="Blumberg B."/>
            <person name="Dichmann D.S."/>
            <person name="Dubchak I."/>
            <person name="Amaya E."/>
            <person name="Detter J.C."/>
            <person name="Fletcher R."/>
            <person name="Gerhard D.S."/>
            <person name="Goodstein D."/>
            <person name="Graves T."/>
            <person name="Grigoriev I.V."/>
            <person name="Grimwood J."/>
            <person name="Kawashima T."/>
            <person name="Lindquist E."/>
            <person name="Lucas S.M."/>
            <person name="Mead P.E."/>
            <person name="Mitros T."/>
            <person name="Ogino H."/>
            <person name="Ohta Y."/>
            <person name="Poliakov A.V."/>
            <person name="Pollet N."/>
            <person name="Robert J."/>
            <person name="Salamov A."/>
            <person name="Sater A.K."/>
            <person name="Schmutz J."/>
            <person name="Terry A."/>
            <person name="Vize P.D."/>
            <person name="Warren W.C."/>
            <person name="Wells D."/>
            <person name="Wills A."/>
            <person name="Wilson R.K."/>
            <person name="Zimmerman L.B."/>
            <person name="Zorn A.M."/>
            <person name="Grainger R."/>
            <person name="Grammer T."/>
            <person name="Khokha M.K."/>
            <person name="Richardson P.M."/>
            <person name="Rokhsar D.S."/>
        </authorList>
    </citation>
    <scope>NUCLEOTIDE SEQUENCE [LARGE SCALE GENOMIC DNA]</scope>
    <source>
        <strain evidence="2">Nigerian</strain>
    </source>
</reference>
<dbReference type="Ensembl" id="ENSXETT00000115420">
    <property type="protein sequence ID" value="ENSXETP00000109595"/>
    <property type="gene ID" value="ENSXETG00000035674"/>
</dbReference>
<reference evidence="2" key="2">
    <citation type="submission" date="2021-03" db="UniProtKB">
        <authorList>
            <consortium name="Ensembl"/>
        </authorList>
    </citation>
    <scope>IDENTIFICATION</scope>
</reference>
<evidence type="ECO:0000256" key="1">
    <source>
        <dbReference type="SAM" id="SignalP"/>
    </source>
</evidence>
<accession>A0A803JNS5</accession>
<dbReference type="InterPro" id="IPR052133">
    <property type="entry name" value="Immune_Signaling-Apoptosis_Reg"/>
</dbReference>
<evidence type="ECO:0000313" key="2">
    <source>
        <dbReference type="Ensembl" id="ENSXETP00000109595"/>
    </source>
</evidence>
<protein>
    <recommendedName>
        <fullName evidence="3">Meiosis inhibitor protein 1</fullName>
    </recommendedName>
</protein>
<dbReference type="InterPro" id="IPR016024">
    <property type="entry name" value="ARM-type_fold"/>
</dbReference>
<dbReference type="FunCoup" id="A0A803JNS5">
    <property type="interactions" value="52"/>
</dbReference>
<dbReference type="PANTHER" id="PTHR12044">
    <property type="entry name" value="BCL2 INTERACTING MEDIATOR OF CELL DEATH"/>
    <property type="match status" value="1"/>
</dbReference>
<evidence type="ECO:0008006" key="3">
    <source>
        <dbReference type="Google" id="ProtNLM"/>
    </source>
</evidence>
<dbReference type="InParanoid" id="A0A803JNS5"/>
<dbReference type="PANTHER" id="PTHR12044:SF14">
    <property type="entry name" value="MEIOTIC DOUBLE-STRANDED BREAK FORMATION PROTEIN 1"/>
    <property type="match status" value="1"/>
</dbReference>
<organism evidence="2">
    <name type="scientific">Xenopus tropicalis</name>
    <name type="common">Western clawed frog</name>
    <name type="synonym">Silurana tropicalis</name>
    <dbReference type="NCBI Taxonomy" id="8364"/>
    <lineage>
        <taxon>Eukaryota</taxon>
        <taxon>Metazoa</taxon>
        <taxon>Chordata</taxon>
        <taxon>Craniata</taxon>
        <taxon>Vertebrata</taxon>
        <taxon>Euteleostomi</taxon>
        <taxon>Amphibia</taxon>
        <taxon>Batrachia</taxon>
        <taxon>Anura</taxon>
        <taxon>Pipoidea</taxon>
        <taxon>Pipidae</taxon>
        <taxon>Xenopodinae</taxon>
        <taxon>Xenopus</taxon>
        <taxon>Silurana</taxon>
    </lineage>
</organism>
<sequence length="1271" mass="142562">MRRCGTVWGIAGLWGGALMAEWGLDFRLVSACEEAGDGDGVTWLPGLIEMMADGTVSIIRKKHVLSSFQTMLQNNASSIIELLTSDDRVCTQFIGTFLGMLQNVEDSAVLDLVTESLVQLITELRLKQVLHCVLDGCQKGLCEVSNMTLSLPLLSFMGKLVDAIPDLADFIAATHYELVEYLSQGMLYPNEFVKAAICYLYGQLYSLPSAAEKLTNHFTDKLCDLFLGTLENAQTKELQINCMGLLKQLLKYDHFVLMIMNESECPGDSESTSTLEAQNPLPIVLKKVLLSGEELLQIASTQCIAAILVHSPTKYAPAFIYADIPEFLFENLLSTNEVLIWSLYSCLLLMTEERIFFSKCYSVYGIESVVRSLKNILQTNNIELQKQGLLLLTEILSRQPVQINLFTNPGIFRLTTDVLQEAVNCPVLEVAIKANRSASAFLRKDHLSIPVQYGELQNLVSKILHRCADLPLPMVKKKLGQPTNRDQTRINTQHGRLLTTGLQSFHNACRLAFDCQSDPLTQENAFTAPTSQSEETLDTFSCFLLKICDQLCIPTVLKYYERAFISESMETFFRILSDLFVIAPTMKEAFSEKLASVSFIRLAFKMKTTYHFEQRYPNLNQACSDFLYNLCCILWTLKAGGHSSLNEVADLLQRHIIHLNGTISEYLHILLESPDCCTTNKSLRSQQYTLIIIFFISYIWEDRLVPETDLFWAVLGFLNSMQSLGDIPSPYVMKAVIYLLAVCQEKGQAMSEASVNGICRMLERVGNLQLMYFHHPLFFKFFFCYPQLMEMLGQRIAELYISMQDCSQISELNNHQVCSSTNNKACNVCSLLPLIKILGSNPEALIIFMDIIVSGSEELANKVLIILTVFLNGNDSGHISAVLCSRILQVLQKILIEYTSAGLKEKNLPLILRLLYLVKLKSHSDRTMDSTDFKLLHHVSSLSKKCNVNNTNILQPCFNFIYCILHQSSTSCTIRGAAMLLSNCSLIELMEQLLALTWASSSSSESCQALCCSSWLIASSLVYFQHCYNLEVHRTLHVDLDTLLQLISFRSKGKSPLLLVSIIQLLKTLLKQIFSSALLRTKLSTQPVEESSIQPLNTESALYLFSALQNFLIQKHLLLVQASIGCLESLLDFLFIKNKDVVFHMASQPSNHFVLLTCLNGAQSVFLQRGILRFMSMLLKYGCTDTHTLSEMKQVLENAAKIQIPDIPFPVAVELKNFLLQLQETNGAIGDAQRETINELLEKVDCIQEPPVTEDLLCVSGIVVSLSHVTG</sequence>
<dbReference type="AlphaFoldDB" id="A0A803JNS5"/>
<feature type="chain" id="PRO_5031182875" description="Meiosis inhibitor protein 1" evidence="1">
    <location>
        <begin position="20"/>
        <end position="1271"/>
    </location>
</feature>
<dbReference type="Bgee" id="ENSXETG00000035674">
    <property type="expression patterns" value="Expressed in testis and 1 other cell type or tissue"/>
</dbReference>
<dbReference type="InterPro" id="IPR011989">
    <property type="entry name" value="ARM-like"/>
</dbReference>
<keyword evidence="1" id="KW-0732">Signal</keyword>
<name>A0A803JNS5_XENTR</name>
<feature type="signal peptide" evidence="1">
    <location>
        <begin position="1"/>
        <end position="19"/>
    </location>
</feature>
<dbReference type="SUPFAM" id="SSF48371">
    <property type="entry name" value="ARM repeat"/>
    <property type="match status" value="1"/>
</dbReference>
<dbReference type="Gene3D" id="1.25.10.10">
    <property type="entry name" value="Leucine-rich Repeat Variant"/>
    <property type="match status" value="1"/>
</dbReference>